<organism evidence="21 22">
    <name type="scientific">Thelazia callipaeda</name>
    <name type="common">Oriental eyeworm</name>
    <name type="synonym">Parasitic nematode</name>
    <dbReference type="NCBI Taxonomy" id="103827"/>
    <lineage>
        <taxon>Eukaryota</taxon>
        <taxon>Metazoa</taxon>
        <taxon>Ecdysozoa</taxon>
        <taxon>Nematoda</taxon>
        <taxon>Chromadorea</taxon>
        <taxon>Rhabditida</taxon>
        <taxon>Spirurina</taxon>
        <taxon>Spiruromorpha</taxon>
        <taxon>Thelazioidea</taxon>
        <taxon>Thelaziidae</taxon>
        <taxon>Thelazia</taxon>
    </lineage>
</organism>
<dbReference type="Proteomes" id="UP000276776">
    <property type="component" value="Unassembled WGS sequence"/>
</dbReference>
<dbReference type="PROSITE" id="PS01245">
    <property type="entry name" value="RIO1"/>
    <property type="match status" value="1"/>
</dbReference>
<evidence type="ECO:0000256" key="9">
    <source>
        <dbReference type="ARBA" id="ARBA00022679"/>
    </source>
</evidence>
<keyword evidence="13" id="KW-0378">Hydrolase</keyword>
<dbReference type="AlphaFoldDB" id="A0A3P7L8L2"/>
<evidence type="ECO:0000256" key="18">
    <source>
        <dbReference type="ARBA" id="ARBA00068838"/>
    </source>
</evidence>
<keyword evidence="22" id="KW-1185">Reference proteome</keyword>
<evidence type="ECO:0000256" key="17">
    <source>
        <dbReference type="ARBA" id="ARBA00048679"/>
    </source>
</evidence>
<feature type="region of interest" description="Disordered" evidence="19">
    <location>
        <begin position="337"/>
        <end position="360"/>
    </location>
</feature>
<evidence type="ECO:0000256" key="11">
    <source>
        <dbReference type="ARBA" id="ARBA00022741"/>
    </source>
</evidence>
<dbReference type="InterPro" id="IPR018934">
    <property type="entry name" value="RIO_dom"/>
</dbReference>
<evidence type="ECO:0000259" key="20">
    <source>
        <dbReference type="PROSITE" id="PS50011"/>
    </source>
</evidence>
<evidence type="ECO:0000256" key="16">
    <source>
        <dbReference type="ARBA" id="ARBA00047899"/>
    </source>
</evidence>
<evidence type="ECO:0000313" key="21">
    <source>
        <dbReference type="EMBL" id="VDN06418.1"/>
    </source>
</evidence>
<keyword evidence="6" id="KW-0963">Cytoplasm</keyword>
<keyword evidence="12" id="KW-0418">Kinase</keyword>
<dbReference type="Gene3D" id="3.30.200.20">
    <property type="entry name" value="Phosphorylase Kinase, domain 1"/>
    <property type="match status" value="1"/>
</dbReference>
<dbReference type="Gene3D" id="1.10.510.10">
    <property type="entry name" value="Transferase(Phosphotransferase) domain 1"/>
    <property type="match status" value="1"/>
</dbReference>
<evidence type="ECO:0000256" key="2">
    <source>
        <dbReference type="ARBA" id="ARBA00004496"/>
    </source>
</evidence>
<feature type="compositionally biased region" description="Basic residues" evidence="19">
    <location>
        <begin position="341"/>
        <end position="360"/>
    </location>
</feature>
<dbReference type="PROSITE" id="PS50011">
    <property type="entry name" value="PROTEIN_KINASE_DOM"/>
    <property type="match status" value="1"/>
</dbReference>
<comment type="catalytic activity">
    <reaction evidence="16">
        <text>L-threonyl-[protein] + ATP = O-phospho-L-threonyl-[protein] + ADP + H(+)</text>
        <dbReference type="Rhea" id="RHEA:46608"/>
        <dbReference type="Rhea" id="RHEA-COMP:11060"/>
        <dbReference type="Rhea" id="RHEA-COMP:11605"/>
        <dbReference type="ChEBI" id="CHEBI:15378"/>
        <dbReference type="ChEBI" id="CHEBI:30013"/>
        <dbReference type="ChEBI" id="CHEBI:30616"/>
        <dbReference type="ChEBI" id="CHEBI:61977"/>
        <dbReference type="ChEBI" id="CHEBI:456216"/>
        <dbReference type="EC" id="2.7.11.1"/>
    </reaction>
</comment>
<dbReference type="CDD" id="cd05147">
    <property type="entry name" value="RIO1_euk"/>
    <property type="match status" value="1"/>
</dbReference>
<comment type="subcellular location">
    <subcellularLocation>
        <location evidence="2">Cytoplasm</location>
    </subcellularLocation>
</comment>
<dbReference type="SMART" id="SM00090">
    <property type="entry name" value="RIO"/>
    <property type="match status" value="1"/>
</dbReference>
<evidence type="ECO:0000256" key="8">
    <source>
        <dbReference type="ARBA" id="ARBA00022527"/>
    </source>
</evidence>
<dbReference type="EC" id="2.7.11.1" evidence="4"/>
<evidence type="ECO:0000256" key="1">
    <source>
        <dbReference type="ARBA" id="ARBA00001946"/>
    </source>
</evidence>
<dbReference type="GO" id="GO:0004674">
    <property type="term" value="F:protein serine/threonine kinase activity"/>
    <property type="evidence" value="ECO:0007669"/>
    <property type="project" value="UniProtKB-KW"/>
</dbReference>
<protein>
    <recommendedName>
        <fullName evidence="5">Serine/threonine-protein kinase RIO1</fullName>
        <ecNumber evidence="4">2.7.11.1</ecNumber>
    </recommendedName>
    <alternativeName>
        <fullName evidence="18">Serine/threonine-protein kinase rio1</fullName>
    </alternativeName>
</protein>
<feature type="domain" description="Protein kinase" evidence="20">
    <location>
        <begin position="60"/>
        <end position="360"/>
    </location>
</feature>
<dbReference type="FunFam" id="3.30.200.20:FF:000148">
    <property type="entry name" value="Serine/threonine-protein kinase RIO1"/>
    <property type="match status" value="1"/>
</dbReference>
<keyword evidence="14" id="KW-0067">ATP-binding</keyword>
<proteinExistence type="inferred from homology"/>
<dbReference type="STRING" id="103827.A0A3P7L8L2"/>
<dbReference type="InterPro" id="IPR011009">
    <property type="entry name" value="Kinase-like_dom_sf"/>
</dbReference>
<keyword evidence="7" id="KW-0690">Ribosome biogenesis</keyword>
<accession>A0A3P7L8L2</accession>
<dbReference type="GO" id="GO:0005737">
    <property type="term" value="C:cytoplasm"/>
    <property type="evidence" value="ECO:0007669"/>
    <property type="project" value="UniProtKB-SubCell"/>
</dbReference>
<dbReference type="OrthoDB" id="205248at2759"/>
<dbReference type="SUPFAM" id="SSF56112">
    <property type="entry name" value="Protein kinase-like (PK-like)"/>
    <property type="match status" value="1"/>
</dbReference>
<evidence type="ECO:0000256" key="12">
    <source>
        <dbReference type="ARBA" id="ARBA00022777"/>
    </source>
</evidence>
<evidence type="ECO:0000256" key="4">
    <source>
        <dbReference type="ARBA" id="ARBA00012513"/>
    </source>
</evidence>
<dbReference type="GO" id="GO:0042254">
    <property type="term" value="P:ribosome biogenesis"/>
    <property type="evidence" value="ECO:0007669"/>
    <property type="project" value="UniProtKB-KW"/>
</dbReference>
<evidence type="ECO:0000256" key="13">
    <source>
        <dbReference type="ARBA" id="ARBA00022801"/>
    </source>
</evidence>
<evidence type="ECO:0000256" key="15">
    <source>
        <dbReference type="ARBA" id="ARBA00022842"/>
    </source>
</evidence>
<evidence type="ECO:0000256" key="5">
    <source>
        <dbReference type="ARBA" id="ARBA00016038"/>
    </source>
</evidence>
<keyword evidence="9" id="KW-0808">Transferase</keyword>
<keyword evidence="11" id="KW-0547">Nucleotide-binding</keyword>
<dbReference type="PROSITE" id="PS00109">
    <property type="entry name" value="PROTEIN_KINASE_TYR"/>
    <property type="match status" value="1"/>
</dbReference>
<keyword evidence="8" id="KW-0723">Serine/threonine-protein kinase</keyword>
<keyword evidence="10" id="KW-0479">Metal-binding</keyword>
<dbReference type="EMBL" id="UYYF01004689">
    <property type="protein sequence ID" value="VDN06418.1"/>
    <property type="molecule type" value="Genomic_DNA"/>
</dbReference>
<name>A0A3P7L8L2_THECL</name>
<evidence type="ECO:0000256" key="6">
    <source>
        <dbReference type="ARBA" id="ARBA00022490"/>
    </source>
</evidence>
<dbReference type="GO" id="GO:0005524">
    <property type="term" value="F:ATP binding"/>
    <property type="evidence" value="ECO:0007669"/>
    <property type="project" value="UniProtKB-KW"/>
</dbReference>
<gene>
    <name evidence="21" type="ORF">TCLT_LOCUS8835</name>
</gene>
<dbReference type="GO" id="GO:0016787">
    <property type="term" value="F:hydrolase activity"/>
    <property type="evidence" value="ECO:0007669"/>
    <property type="project" value="UniProtKB-KW"/>
</dbReference>
<evidence type="ECO:0000313" key="22">
    <source>
        <dbReference type="Proteomes" id="UP000276776"/>
    </source>
</evidence>
<evidence type="ECO:0000256" key="14">
    <source>
        <dbReference type="ARBA" id="ARBA00022840"/>
    </source>
</evidence>
<reference evidence="21 22" key="1">
    <citation type="submission" date="2018-11" db="EMBL/GenBank/DDBJ databases">
        <authorList>
            <consortium name="Pathogen Informatics"/>
        </authorList>
    </citation>
    <scope>NUCLEOTIDE SEQUENCE [LARGE SCALE GENOMIC DNA]</scope>
</reference>
<dbReference type="InterPro" id="IPR051272">
    <property type="entry name" value="RIO-type_Ser/Thr_kinase"/>
</dbReference>
<dbReference type="InterPro" id="IPR000719">
    <property type="entry name" value="Prot_kinase_dom"/>
</dbReference>
<evidence type="ECO:0000256" key="3">
    <source>
        <dbReference type="ARBA" id="ARBA00009196"/>
    </source>
</evidence>
<comment type="catalytic activity">
    <reaction evidence="17">
        <text>L-seryl-[protein] + ATP = O-phospho-L-seryl-[protein] + ADP + H(+)</text>
        <dbReference type="Rhea" id="RHEA:17989"/>
        <dbReference type="Rhea" id="RHEA-COMP:9863"/>
        <dbReference type="Rhea" id="RHEA-COMP:11604"/>
        <dbReference type="ChEBI" id="CHEBI:15378"/>
        <dbReference type="ChEBI" id="CHEBI:29999"/>
        <dbReference type="ChEBI" id="CHEBI:30616"/>
        <dbReference type="ChEBI" id="CHEBI:83421"/>
        <dbReference type="ChEBI" id="CHEBI:456216"/>
        <dbReference type="EC" id="2.7.11.1"/>
    </reaction>
</comment>
<evidence type="ECO:0000256" key="7">
    <source>
        <dbReference type="ARBA" id="ARBA00022517"/>
    </source>
</evidence>
<keyword evidence="15" id="KW-0460">Magnesium</keyword>
<evidence type="ECO:0000256" key="19">
    <source>
        <dbReference type="SAM" id="MobiDB-lite"/>
    </source>
</evidence>
<comment type="cofactor">
    <cofactor evidence="1">
        <name>Mg(2+)</name>
        <dbReference type="ChEBI" id="CHEBI:18420"/>
    </cofactor>
</comment>
<dbReference type="InterPro" id="IPR008266">
    <property type="entry name" value="Tyr_kinase_AS"/>
</dbReference>
<dbReference type="PANTHER" id="PTHR45723">
    <property type="entry name" value="SERINE/THREONINE-PROTEIN KINASE RIO1"/>
    <property type="match status" value="1"/>
</dbReference>
<sequence>MSILLIEQIGLNKWSGKNTNHCTSAKISRKDRSDRATTEQVLDKRTLLILRKLLQRDVFEKIEGCISTGKEANVYHAITKEGKSVALKVYKTSILIFRNRDRYVSGEFRYRHGYCKGNPRKMITLWAEKEMRNLSRMYSGKLPVPKPITARQNVLVMDFIGSEGWPAPLIKDADLSEELADDLYLKLASYMRRMYRDCRLVHADLSEYNIMVHEGKMYIFDVSQSVEHDHPRSLEFLRLDCSNVTKFFINKGVSVLSVEDLFRFITDPTVNTEKDALFMNAFIAQKLDQVLYFERDQEIAKTGGDIPNPFQTLVSRVECCKHLDVNEIRRKQMVKELKRETRSHKIPKHIKKRHNKSGKK</sequence>
<dbReference type="InterPro" id="IPR000687">
    <property type="entry name" value="RIO_kinase"/>
</dbReference>
<comment type="similarity">
    <text evidence="3">Belongs to the protein kinase superfamily. RIO-type Ser/Thr kinase family.</text>
</comment>
<dbReference type="Pfam" id="PF01163">
    <property type="entry name" value="RIO1"/>
    <property type="match status" value="1"/>
</dbReference>
<evidence type="ECO:0000256" key="10">
    <source>
        <dbReference type="ARBA" id="ARBA00022723"/>
    </source>
</evidence>
<dbReference type="InterPro" id="IPR018935">
    <property type="entry name" value="RIO_kinase_CS"/>
</dbReference>
<dbReference type="GO" id="GO:0046872">
    <property type="term" value="F:metal ion binding"/>
    <property type="evidence" value="ECO:0007669"/>
    <property type="project" value="UniProtKB-KW"/>
</dbReference>